<dbReference type="InterPro" id="IPR003018">
    <property type="entry name" value="GAF"/>
</dbReference>
<dbReference type="PROSITE" id="PS50887">
    <property type="entry name" value="GGDEF"/>
    <property type="match status" value="1"/>
</dbReference>
<reference evidence="3 4" key="1">
    <citation type="submission" date="2020-03" db="EMBL/GenBank/DDBJ databases">
        <title>Draft genome sequence of environmentally isolated violet-colored cultures.</title>
        <authorList>
            <person name="Wilson H.S."/>
        </authorList>
    </citation>
    <scope>NUCLEOTIDE SEQUENCE [LARGE SCALE GENOMIC DNA]</scope>
    <source>
        <strain evidence="3 4">HSC-16F04</strain>
    </source>
</reference>
<dbReference type="InterPro" id="IPR052155">
    <property type="entry name" value="Biofilm_reg_signaling"/>
</dbReference>
<comment type="caution">
    <text evidence="3">The sequence shown here is derived from an EMBL/GenBank/DDBJ whole genome shotgun (WGS) entry which is preliminary data.</text>
</comment>
<dbReference type="EMBL" id="JAAOLX010000002">
    <property type="protein sequence ID" value="NHQ85286.1"/>
    <property type="molecule type" value="Genomic_DNA"/>
</dbReference>
<proteinExistence type="predicted"/>
<feature type="domain" description="GGDEF" evidence="2">
    <location>
        <begin position="210"/>
        <end position="340"/>
    </location>
</feature>
<dbReference type="InterPro" id="IPR029787">
    <property type="entry name" value="Nucleotide_cyclase"/>
</dbReference>
<protein>
    <submittedName>
        <fullName evidence="3">EAL domain-containing protein</fullName>
    </submittedName>
</protein>
<dbReference type="Pfam" id="PF00990">
    <property type="entry name" value="GGDEF"/>
    <property type="match status" value="1"/>
</dbReference>
<feature type="domain" description="EAL" evidence="1">
    <location>
        <begin position="349"/>
        <end position="479"/>
    </location>
</feature>
<dbReference type="Pfam" id="PF13185">
    <property type="entry name" value="GAF_2"/>
    <property type="match status" value="1"/>
</dbReference>
<dbReference type="RefSeq" id="WP_166822432.1">
    <property type="nucleotide sequence ID" value="NZ_JAAOLX010000002.1"/>
</dbReference>
<dbReference type="SUPFAM" id="SSF55781">
    <property type="entry name" value="GAF domain-like"/>
    <property type="match status" value="1"/>
</dbReference>
<dbReference type="Proteomes" id="UP000712570">
    <property type="component" value="Unassembled WGS sequence"/>
</dbReference>
<dbReference type="InterPro" id="IPR001633">
    <property type="entry name" value="EAL_dom"/>
</dbReference>
<dbReference type="InterPro" id="IPR000160">
    <property type="entry name" value="GGDEF_dom"/>
</dbReference>
<dbReference type="CDD" id="cd01949">
    <property type="entry name" value="GGDEF"/>
    <property type="match status" value="1"/>
</dbReference>
<organism evidence="3 4">
    <name type="scientific">Iodobacter violaceini</name>
    <dbReference type="NCBI Taxonomy" id="3044271"/>
    <lineage>
        <taxon>Bacteria</taxon>
        <taxon>Pseudomonadati</taxon>
        <taxon>Pseudomonadota</taxon>
        <taxon>Betaproteobacteria</taxon>
        <taxon>Neisseriales</taxon>
        <taxon>Chitinibacteraceae</taxon>
        <taxon>Iodobacter</taxon>
    </lineage>
</organism>
<dbReference type="Pfam" id="PF00563">
    <property type="entry name" value="EAL"/>
    <property type="match status" value="1"/>
</dbReference>
<dbReference type="Gene3D" id="3.30.450.40">
    <property type="match status" value="1"/>
</dbReference>
<evidence type="ECO:0000313" key="3">
    <source>
        <dbReference type="EMBL" id="NHQ85286.1"/>
    </source>
</evidence>
<evidence type="ECO:0000313" key="4">
    <source>
        <dbReference type="Proteomes" id="UP000712570"/>
    </source>
</evidence>
<sequence length="479" mass="52939">MTTELGRLRRLNHMYRVLSRINQAIVRAESPDSLYQESCRIAVESGLFSMVWIGQLDHVHARLRPLAHCGQVSGLIEQTCHNRASPAWGVLHESHLVVCNNLADQPQKYAGELAAGLHSLACIPLHEAGEVIGLLAWYADRPDQFDEDVVGLITEVADDISFALEHLLQEQQRLVAETRLRYLAYYDPQTGLPNRALLEQRLLQLADSGEPLALLDIKLQRLEPIARVFGDQVVDVLLRTLAQRLEGRITGGVLAQLAPDEFALVLPGLDEHAAIEAFAQNVLASIRQALPAGSGEVFVGAGIGVAIYPSVETQILQLVPRARLAAIGAVLNNEVCFYQDGQDRDSAGRLALEGELHRALERGEFELHYQPQLNMKTGLMIGVEALIRWQHPAKGLIGPALFIPVLENCGLMELIGEWVLRQACAQQREWLNCGLPPLRMAVNLSAQQFRQPGLVELVREVLCDSGMDPGWLELELTEA</sequence>
<dbReference type="SUPFAM" id="SSF141868">
    <property type="entry name" value="EAL domain-like"/>
    <property type="match status" value="1"/>
</dbReference>
<dbReference type="PROSITE" id="PS50883">
    <property type="entry name" value="EAL"/>
    <property type="match status" value="1"/>
</dbReference>
<evidence type="ECO:0000259" key="1">
    <source>
        <dbReference type="PROSITE" id="PS50883"/>
    </source>
</evidence>
<dbReference type="Gene3D" id="3.30.70.270">
    <property type="match status" value="1"/>
</dbReference>
<evidence type="ECO:0000259" key="2">
    <source>
        <dbReference type="PROSITE" id="PS50887"/>
    </source>
</evidence>
<dbReference type="SUPFAM" id="SSF55073">
    <property type="entry name" value="Nucleotide cyclase"/>
    <property type="match status" value="1"/>
</dbReference>
<dbReference type="SMART" id="SM00267">
    <property type="entry name" value="GGDEF"/>
    <property type="match status" value="1"/>
</dbReference>
<dbReference type="InterPro" id="IPR029016">
    <property type="entry name" value="GAF-like_dom_sf"/>
</dbReference>
<accession>A0ABX0KLZ4</accession>
<dbReference type="Gene3D" id="3.20.20.450">
    <property type="entry name" value="EAL domain"/>
    <property type="match status" value="1"/>
</dbReference>
<name>A0ABX0KLZ4_9NEIS</name>
<dbReference type="InterPro" id="IPR035919">
    <property type="entry name" value="EAL_sf"/>
</dbReference>
<dbReference type="PANTHER" id="PTHR44757:SF2">
    <property type="entry name" value="BIOFILM ARCHITECTURE MAINTENANCE PROTEIN MBAA"/>
    <property type="match status" value="1"/>
</dbReference>
<dbReference type="InterPro" id="IPR043128">
    <property type="entry name" value="Rev_trsase/Diguanyl_cyclase"/>
</dbReference>
<dbReference type="PANTHER" id="PTHR44757">
    <property type="entry name" value="DIGUANYLATE CYCLASE DGCP"/>
    <property type="match status" value="1"/>
</dbReference>
<gene>
    <name evidence="3" type="ORF">HA050_04065</name>
</gene>
<dbReference type="SMART" id="SM00052">
    <property type="entry name" value="EAL"/>
    <property type="match status" value="1"/>
</dbReference>
<keyword evidence="4" id="KW-1185">Reference proteome</keyword>
<dbReference type="CDD" id="cd01948">
    <property type="entry name" value="EAL"/>
    <property type="match status" value="1"/>
</dbReference>